<name>A0A250XLS2_9CHLO</name>
<dbReference type="Pfam" id="PF08392">
    <property type="entry name" value="FAE1_CUT1_RppA"/>
    <property type="match status" value="1"/>
</dbReference>
<comment type="caution">
    <text evidence="5">The sequence shown here is derived from an EMBL/GenBank/DDBJ whole genome shotgun (WGS) entry which is preliminary data.</text>
</comment>
<dbReference type="Gene3D" id="3.40.47.10">
    <property type="match status" value="1"/>
</dbReference>
<dbReference type="Pfam" id="PF02797">
    <property type="entry name" value="Chal_sti_synt_C"/>
    <property type="match status" value="1"/>
</dbReference>
<dbReference type="STRING" id="1157962.A0A250XLS2"/>
<evidence type="ECO:0000259" key="4">
    <source>
        <dbReference type="Pfam" id="PF08392"/>
    </source>
</evidence>
<evidence type="ECO:0008006" key="7">
    <source>
        <dbReference type="Google" id="ProtNLM"/>
    </source>
</evidence>
<dbReference type="Proteomes" id="UP000232323">
    <property type="component" value="Unassembled WGS sequence"/>
</dbReference>
<gene>
    <name evidence="5" type="ORF">CEUSTIGMA_g11266.t1</name>
</gene>
<keyword evidence="1" id="KW-1133">Transmembrane helix</keyword>
<dbReference type="InterPro" id="IPR013601">
    <property type="entry name" value="FAE1_typ3_polyketide_synth"/>
</dbReference>
<evidence type="ECO:0000256" key="1">
    <source>
        <dbReference type="SAM" id="Phobius"/>
    </source>
</evidence>
<dbReference type="AlphaFoldDB" id="A0A250XLS2"/>
<reference evidence="5 6" key="1">
    <citation type="submission" date="2017-08" db="EMBL/GenBank/DDBJ databases">
        <title>Acidophilic green algal genome provides insights into adaptation to an acidic environment.</title>
        <authorList>
            <person name="Hirooka S."/>
            <person name="Hirose Y."/>
            <person name="Kanesaki Y."/>
            <person name="Higuchi S."/>
            <person name="Fujiwara T."/>
            <person name="Onuma R."/>
            <person name="Era A."/>
            <person name="Ohbayashi R."/>
            <person name="Uzuka A."/>
            <person name="Nozaki H."/>
            <person name="Yoshikawa H."/>
            <person name="Miyagishima S.Y."/>
        </authorList>
    </citation>
    <scope>NUCLEOTIDE SEQUENCE [LARGE SCALE GENOMIC DNA]</scope>
    <source>
        <strain evidence="5 6">NIES-2499</strain>
    </source>
</reference>
<keyword evidence="1" id="KW-0472">Membrane</keyword>
<dbReference type="GO" id="GO:0016747">
    <property type="term" value="F:acyltransferase activity, transferring groups other than amino-acyl groups"/>
    <property type="evidence" value="ECO:0007669"/>
    <property type="project" value="InterPro"/>
</dbReference>
<accession>A0A250XLS2</accession>
<feature type="signal peptide" evidence="2">
    <location>
        <begin position="1"/>
        <end position="20"/>
    </location>
</feature>
<dbReference type="CDD" id="cd00831">
    <property type="entry name" value="CHS_like"/>
    <property type="match status" value="1"/>
</dbReference>
<keyword evidence="6" id="KW-1185">Reference proteome</keyword>
<evidence type="ECO:0000259" key="3">
    <source>
        <dbReference type="Pfam" id="PF02797"/>
    </source>
</evidence>
<dbReference type="GO" id="GO:0016020">
    <property type="term" value="C:membrane"/>
    <property type="evidence" value="ECO:0007669"/>
    <property type="project" value="InterPro"/>
</dbReference>
<evidence type="ECO:0000313" key="6">
    <source>
        <dbReference type="Proteomes" id="UP000232323"/>
    </source>
</evidence>
<dbReference type="InterPro" id="IPR016039">
    <property type="entry name" value="Thiolase-like"/>
</dbReference>
<dbReference type="GO" id="GO:0006633">
    <property type="term" value="P:fatty acid biosynthetic process"/>
    <property type="evidence" value="ECO:0007669"/>
    <property type="project" value="InterPro"/>
</dbReference>
<dbReference type="OrthoDB" id="329835at2759"/>
<dbReference type="InterPro" id="IPR012328">
    <property type="entry name" value="Chalcone/stilbene_synt_C"/>
</dbReference>
<protein>
    <recommendedName>
        <fullName evidence="7">3-ketoacyl-CoA synthase</fullName>
    </recommendedName>
</protein>
<feature type="chain" id="PRO_5013327058" description="3-ketoacyl-CoA synthase" evidence="2">
    <location>
        <begin position="21"/>
        <end position="417"/>
    </location>
</feature>
<keyword evidence="2" id="KW-0732">Signal</keyword>
<dbReference type="SUPFAM" id="SSF53901">
    <property type="entry name" value="Thiolase-like"/>
    <property type="match status" value="2"/>
</dbReference>
<dbReference type="PANTHER" id="PTHR31561">
    <property type="entry name" value="3-KETOACYL-COA SYNTHASE"/>
    <property type="match status" value="1"/>
</dbReference>
<dbReference type="InterPro" id="IPR012392">
    <property type="entry name" value="3-ktacl-CoA_syn"/>
</dbReference>
<feature type="transmembrane region" description="Helical" evidence="1">
    <location>
        <begin position="393"/>
        <end position="416"/>
    </location>
</feature>
<evidence type="ECO:0000313" key="5">
    <source>
        <dbReference type="EMBL" id="GAX83842.1"/>
    </source>
</evidence>
<organism evidence="5 6">
    <name type="scientific">Chlamydomonas eustigma</name>
    <dbReference type="NCBI Taxonomy" id="1157962"/>
    <lineage>
        <taxon>Eukaryota</taxon>
        <taxon>Viridiplantae</taxon>
        <taxon>Chlorophyta</taxon>
        <taxon>core chlorophytes</taxon>
        <taxon>Chlorophyceae</taxon>
        <taxon>CS clade</taxon>
        <taxon>Chlamydomonadales</taxon>
        <taxon>Chlamydomonadaceae</taxon>
        <taxon>Chlamydomonas</taxon>
    </lineage>
</organism>
<feature type="domain" description="Chalcone/stilbene synthase C-terminal" evidence="3">
    <location>
        <begin position="264"/>
        <end position="330"/>
    </location>
</feature>
<proteinExistence type="predicted"/>
<keyword evidence="1" id="KW-0812">Transmembrane</keyword>
<sequence length="417" mass="46115">MRLVMLISYLNTLLPYFSLAGSLNRKPEPNDSMDECRTTITGALEGLLKKVGLVPEDIDILVTTCSIYCPTPSMASMLVNHFKMRTDIQSYHLGGMGCANGVVAINLIRDLLQAHPHSRAVFVTTEVTTPAYYKGKDRHRLVPNVIFRMGAAAMLLSNVGCYRGHAAKYILQHHERVHTGQSVEAFRAIHYGPDGEGFNGIYLGKNVVTEASRGLTKAMKIIGPKVLSLKEKAKFMASVLSRRIYGPAATAPLYSPSFSNSIQHFLIHAGGSKVLDGLGKALVLSDWDLEPSRAVLHDYGNVSSSTTWYTLSYIESLRGVQLGDKVMQIGLGSGIKVGVNVWKAVRDINDVHVAWQHRIPPEQCLKRIDGTLQRQEQFVDVSCLSRIYRVRSLITFGLVIILMLLTFTWTSPGMLLK</sequence>
<feature type="domain" description="FAE" evidence="4">
    <location>
        <begin position="24"/>
        <end position="243"/>
    </location>
</feature>
<dbReference type="EMBL" id="BEGY01000108">
    <property type="protein sequence ID" value="GAX83842.1"/>
    <property type="molecule type" value="Genomic_DNA"/>
</dbReference>
<evidence type="ECO:0000256" key="2">
    <source>
        <dbReference type="SAM" id="SignalP"/>
    </source>
</evidence>